<feature type="compositionally biased region" description="Acidic residues" evidence="1">
    <location>
        <begin position="287"/>
        <end position="298"/>
    </location>
</feature>
<gene>
    <name evidence="3" type="ORF">MICPUN_55865</name>
</gene>
<dbReference type="InterPro" id="IPR029044">
    <property type="entry name" value="Nucleotide-diphossugar_trans"/>
</dbReference>
<dbReference type="PANTHER" id="PTHR22916">
    <property type="entry name" value="GLYCOSYLTRANSFERASE"/>
    <property type="match status" value="1"/>
</dbReference>
<evidence type="ECO:0000313" key="3">
    <source>
        <dbReference type="EMBL" id="ACO60981.1"/>
    </source>
</evidence>
<dbReference type="OMA" id="CRNAMPW"/>
<dbReference type="AlphaFoldDB" id="C1DYQ1"/>
<dbReference type="EMBL" id="CP001323">
    <property type="protein sequence ID" value="ACO60981.1"/>
    <property type="molecule type" value="Genomic_DNA"/>
</dbReference>
<dbReference type="PANTHER" id="PTHR22916:SF3">
    <property type="entry name" value="UDP-GLCNAC:BETAGAL BETA-1,3-N-ACETYLGLUCOSAMINYLTRANSFERASE-LIKE PROTEIN 1"/>
    <property type="match status" value="1"/>
</dbReference>
<sequence>MSTHERDANPRDELPPRAKRTRVGGDDAPASSTAPCVSVLMPCRNAMPWLPDCVGSVLAQVGLEEHGGLELIAVDDSSTDGSREWLDALAAALAARGDDAVGEPADTSATATATATAAPPPGSSADGDGADEPFPASMLGWESNTHTPLTVEQVAASTARGNVLVVLSVEAHGPSGQGKALNAAYRAAKADLVGEMESDDLRPPNAFATLRTALMNNKEWDCATSRVRLCGWQRPGMERWIDWQNEQVTGEAMRRARFIEIPALRASGLYRREALERVAMRDGREDDVSDVLVPEDEPTSPSMPGDEPSRPYRDLWVVDGVVADCAHDADPTYEAIGRKGRRPSGWWPVDADFWQRWFACGLVAGKVREPLYYWRQYPSQSTRTHDRCSLGQLRRCKAHFLLARGGAARGRCVQVWGTGDTLAAWVDDLRGVLTGWDKSGFLARSPPAAAANESGAAKLRDELLSKAAQATVRAVEYRPGAPVGKKRLASEDDASARAVAEAGVKLDVDAAGLPLPPIRLFAFGMEKARRKVARTFPRFDVREGDDHWFVG</sequence>
<feature type="region of interest" description="Disordered" evidence="1">
    <location>
        <begin position="286"/>
        <end position="310"/>
    </location>
</feature>
<dbReference type="eggNOG" id="ENOG502S4Y1">
    <property type="taxonomic scope" value="Eukaryota"/>
</dbReference>
<evidence type="ECO:0000313" key="4">
    <source>
        <dbReference type="Proteomes" id="UP000002009"/>
    </source>
</evidence>
<reference evidence="3 4" key="1">
    <citation type="journal article" date="2009" name="Science">
        <title>Green evolution and dynamic adaptations revealed by genomes of the marine picoeukaryotes Micromonas.</title>
        <authorList>
            <person name="Worden A.Z."/>
            <person name="Lee J.H."/>
            <person name="Mock T."/>
            <person name="Rouze P."/>
            <person name="Simmons M.P."/>
            <person name="Aerts A.L."/>
            <person name="Allen A.E."/>
            <person name="Cuvelier M.L."/>
            <person name="Derelle E."/>
            <person name="Everett M.V."/>
            <person name="Foulon E."/>
            <person name="Grimwood J."/>
            <person name="Gundlach H."/>
            <person name="Henrissat B."/>
            <person name="Napoli C."/>
            <person name="McDonald S.M."/>
            <person name="Parker M.S."/>
            <person name="Rombauts S."/>
            <person name="Salamov A."/>
            <person name="Von Dassow P."/>
            <person name="Badger J.H."/>
            <person name="Coutinho P.M."/>
            <person name="Demir E."/>
            <person name="Dubchak I."/>
            <person name="Gentemann C."/>
            <person name="Eikrem W."/>
            <person name="Gready J.E."/>
            <person name="John U."/>
            <person name="Lanier W."/>
            <person name="Lindquist E.A."/>
            <person name="Lucas S."/>
            <person name="Mayer K.F."/>
            <person name="Moreau H."/>
            <person name="Not F."/>
            <person name="Otillar R."/>
            <person name="Panaud O."/>
            <person name="Pangilinan J."/>
            <person name="Paulsen I."/>
            <person name="Piegu B."/>
            <person name="Poliakov A."/>
            <person name="Robbens S."/>
            <person name="Schmutz J."/>
            <person name="Toulza E."/>
            <person name="Wyss T."/>
            <person name="Zelensky A."/>
            <person name="Zhou K."/>
            <person name="Armbrust E.V."/>
            <person name="Bhattacharya D."/>
            <person name="Goodenough U.W."/>
            <person name="Van de Peer Y."/>
            <person name="Grigoriev I.V."/>
        </authorList>
    </citation>
    <scope>NUCLEOTIDE SEQUENCE [LARGE SCALE GENOMIC DNA]</scope>
    <source>
        <strain evidence="4">RCC299 / NOUM17</strain>
    </source>
</reference>
<proteinExistence type="predicted"/>
<organism evidence="3 4">
    <name type="scientific">Micromonas commoda (strain RCC299 / NOUM17 / CCMP2709)</name>
    <name type="common">Picoplanktonic green alga</name>
    <dbReference type="NCBI Taxonomy" id="296587"/>
    <lineage>
        <taxon>Eukaryota</taxon>
        <taxon>Viridiplantae</taxon>
        <taxon>Chlorophyta</taxon>
        <taxon>Mamiellophyceae</taxon>
        <taxon>Mamiellales</taxon>
        <taxon>Mamiellaceae</taxon>
        <taxon>Micromonas</taxon>
    </lineage>
</organism>
<dbReference type="OrthoDB" id="421718at2759"/>
<dbReference type="SUPFAM" id="SSF53448">
    <property type="entry name" value="Nucleotide-diphospho-sugar transferases"/>
    <property type="match status" value="1"/>
</dbReference>
<dbReference type="Proteomes" id="UP000002009">
    <property type="component" value="Chromosome 2"/>
</dbReference>
<accession>C1DYQ1</accession>
<feature type="compositionally biased region" description="Basic and acidic residues" evidence="1">
    <location>
        <begin position="1"/>
        <end position="16"/>
    </location>
</feature>
<dbReference type="Gene3D" id="3.90.550.10">
    <property type="entry name" value="Spore Coat Polysaccharide Biosynthesis Protein SpsA, Chain A"/>
    <property type="match status" value="2"/>
</dbReference>
<dbReference type="InParanoid" id="C1DYQ1"/>
<feature type="compositionally biased region" description="Low complexity" evidence="1">
    <location>
        <begin position="104"/>
        <end position="127"/>
    </location>
</feature>
<name>C1DYQ1_MICCC</name>
<dbReference type="InterPro" id="IPR001173">
    <property type="entry name" value="Glyco_trans_2-like"/>
</dbReference>
<feature type="region of interest" description="Disordered" evidence="1">
    <location>
        <begin position="99"/>
        <end position="142"/>
    </location>
</feature>
<evidence type="ECO:0000256" key="1">
    <source>
        <dbReference type="SAM" id="MobiDB-lite"/>
    </source>
</evidence>
<feature type="domain" description="Glycosyltransferase 2-like" evidence="2">
    <location>
        <begin position="38"/>
        <end position="91"/>
    </location>
</feature>
<dbReference type="KEGG" id="mis:MICPUN_55865"/>
<dbReference type="GeneID" id="8241401"/>
<keyword evidence="4" id="KW-1185">Reference proteome</keyword>
<protein>
    <recommendedName>
        <fullName evidence="2">Glycosyltransferase 2-like domain-containing protein</fullName>
    </recommendedName>
</protein>
<evidence type="ECO:0000259" key="2">
    <source>
        <dbReference type="Pfam" id="PF00535"/>
    </source>
</evidence>
<dbReference type="RefSeq" id="XP_002499723.1">
    <property type="nucleotide sequence ID" value="XM_002499677.1"/>
</dbReference>
<dbReference type="GO" id="GO:0016758">
    <property type="term" value="F:hexosyltransferase activity"/>
    <property type="evidence" value="ECO:0007669"/>
    <property type="project" value="UniProtKB-ARBA"/>
</dbReference>
<dbReference type="Pfam" id="PF00535">
    <property type="entry name" value="Glycos_transf_2"/>
    <property type="match status" value="1"/>
</dbReference>
<feature type="region of interest" description="Disordered" evidence="1">
    <location>
        <begin position="1"/>
        <end position="32"/>
    </location>
</feature>